<dbReference type="NCBIfam" id="NF004837">
    <property type="entry name" value="PRK06187.1"/>
    <property type="match status" value="1"/>
</dbReference>
<dbReference type="RefSeq" id="WP_132196599.1">
    <property type="nucleotide sequence ID" value="NZ_SLWM01000034.1"/>
</dbReference>
<evidence type="ECO:0000313" key="8">
    <source>
        <dbReference type="Proteomes" id="UP000295818"/>
    </source>
</evidence>
<reference evidence="7 8" key="1">
    <citation type="journal article" date="2015" name="Stand. Genomic Sci.">
        <title>Genomic Encyclopedia of Bacterial and Archaeal Type Strains, Phase III: the genomes of soil and plant-associated and newly described type strains.</title>
        <authorList>
            <person name="Whitman W.B."/>
            <person name="Woyke T."/>
            <person name="Klenk H.P."/>
            <person name="Zhou Y."/>
            <person name="Lilburn T.G."/>
            <person name="Beck B.J."/>
            <person name="De Vos P."/>
            <person name="Vandamme P."/>
            <person name="Eisen J.A."/>
            <person name="Garrity G."/>
            <person name="Hugenholtz P."/>
            <person name="Kyrpides N.C."/>
        </authorList>
    </citation>
    <scope>NUCLEOTIDE SEQUENCE [LARGE SCALE GENOMIC DNA]</scope>
    <source>
        <strain evidence="7 8">VKM Ac-2538</strain>
    </source>
</reference>
<dbReference type="Gene3D" id="3.40.50.12780">
    <property type="entry name" value="N-terminal domain of ligase-like"/>
    <property type="match status" value="1"/>
</dbReference>
<feature type="domain" description="AMP-dependent synthetase/ligase" evidence="5">
    <location>
        <begin position="26"/>
        <end position="388"/>
    </location>
</feature>
<proteinExistence type="inferred from homology"/>
<evidence type="ECO:0000256" key="3">
    <source>
        <dbReference type="ARBA" id="ARBA00022832"/>
    </source>
</evidence>
<evidence type="ECO:0000259" key="5">
    <source>
        <dbReference type="Pfam" id="PF00501"/>
    </source>
</evidence>
<comment type="caution">
    <text evidence="7">The sequence shown here is derived from an EMBL/GenBank/DDBJ whole genome shotgun (WGS) entry which is preliminary data.</text>
</comment>
<evidence type="ECO:0000313" key="7">
    <source>
        <dbReference type="EMBL" id="TCO10281.1"/>
    </source>
</evidence>
<dbReference type="Pfam" id="PF13193">
    <property type="entry name" value="AMP-binding_C"/>
    <property type="match status" value="1"/>
</dbReference>
<dbReference type="SUPFAM" id="SSF56801">
    <property type="entry name" value="Acetyl-CoA synthetase-like"/>
    <property type="match status" value="1"/>
</dbReference>
<evidence type="ECO:0000259" key="6">
    <source>
        <dbReference type="Pfam" id="PF13193"/>
    </source>
</evidence>
<keyword evidence="4" id="KW-0443">Lipid metabolism</keyword>
<gene>
    <name evidence="7" type="ORF">EV644_13429</name>
</gene>
<dbReference type="EMBL" id="SLWM01000034">
    <property type="protein sequence ID" value="TCO10281.1"/>
    <property type="molecule type" value="Genomic_DNA"/>
</dbReference>
<dbReference type="Pfam" id="PF00501">
    <property type="entry name" value="AMP-binding"/>
    <property type="match status" value="1"/>
</dbReference>
<evidence type="ECO:0000256" key="2">
    <source>
        <dbReference type="ARBA" id="ARBA00022598"/>
    </source>
</evidence>
<feature type="domain" description="AMP-binding enzyme C-terminal" evidence="6">
    <location>
        <begin position="438"/>
        <end position="512"/>
    </location>
</feature>
<protein>
    <submittedName>
        <fullName evidence="7">Fatty-acyl-CoA synthase</fullName>
    </submittedName>
</protein>
<dbReference type="InterPro" id="IPR045851">
    <property type="entry name" value="AMP-bd_C_sf"/>
</dbReference>
<name>A0ABY2BAF3_9ACTN</name>
<organism evidence="7 8">
    <name type="scientific">Kribbella orskensis</name>
    <dbReference type="NCBI Taxonomy" id="2512216"/>
    <lineage>
        <taxon>Bacteria</taxon>
        <taxon>Bacillati</taxon>
        <taxon>Actinomycetota</taxon>
        <taxon>Actinomycetes</taxon>
        <taxon>Propionibacteriales</taxon>
        <taxon>Kribbellaceae</taxon>
        <taxon>Kribbella</taxon>
    </lineage>
</organism>
<sequence>MTITAPARPATEKVYRTELSPVSFLRRSAYVFPDRVAVVHGEWRITYRELEERVNRLASALVAEGIEPGERVAYLAPNIPALLEAHYGVPAAGGVLVAINTRLNRDEVAYILEHSGARMVFVDHELVHLVDGSDLPTIRIDDTGAADDPYERFLAGGSPERFEVPIAGEEQTIAINYTSGTTGRPKGVMYSHRGAYLNALMEALESHLRPDSVQLWVVPMFHCNGWCFTWAVTAIGARHVCLRKVDPTLIWELIDREGITHYNAAPTVHLGVVTHPAAHRVERGLTVTIGGAPPSPTLLAKMAALNFTPVHVYGLTETYAPYTVCEPHPEWESLPDAEQAQLLARQGVHNIVADPIRVVDAEMNDVPRDGKTMGEVLMRGNNVMTGYFDDPDATAVAFAGGWFHSGDIGVMNPDGYIEIRDRKKDIIISGGENISTIEVEHAVCSHPAVLECAVIAIPDEKWGERPKAFVKLAAGQEATERQIIDFCRERIAHFKAPAAVEFRDLPKTSTGKVQKYVLREQEWSTSRSMT</sequence>
<dbReference type="PROSITE" id="PS00455">
    <property type="entry name" value="AMP_BINDING"/>
    <property type="match status" value="1"/>
</dbReference>
<dbReference type="Gene3D" id="3.30.300.30">
    <property type="match status" value="1"/>
</dbReference>
<dbReference type="InterPro" id="IPR042099">
    <property type="entry name" value="ANL_N_sf"/>
</dbReference>
<dbReference type="CDD" id="cd12118">
    <property type="entry name" value="ttLC_FACS_AEE21_like"/>
    <property type="match status" value="1"/>
</dbReference>
<keyword evidence="2" id="KW-0436">Ligase</keyword>
<dbReference type="InterPro" id="IPR025110">
    <property type="entry name" value="AMP-bd_C"/>
</dbReference>
<dbReference type="PANTHER" id="PTHR43859:SF4">
    <property type="entry name" value="BUTANOATE--COA LIGASE AAE1-RELATED"/>
    <property type="match status" value="1"/>
</dbReference>
<keyword evidence="8" id="KW-1185">Reference proteome</keyword>
<comment type="similarity">
    <text evidence="1">Belongs to the ATP-dependent AMP-binding enzyme family.</text>
</comment>
<evidence type="ECO:0000256" key="4">
    <source>
        <dbReference type="ARBA" id="ARBA00023098"/>
    </source>
</evidence>
<dbReference type="PANTHER" id="PTHR43859">
    <property type="entry name" value="ACYL-ACTIVATING ENZYME"/>
    <property type="match status" value="1"/>
</dbReference>
<keyword evidence="3" id="KW-0276">Fatty acid metabolism</keyword>
<dbReference type="Proteomes" id="UP000295818">
    <property type="component" value="Unassembled WGS sequence"/>
</dbReference>
<accession>A0ABY2BAF3</accession>
<evidence type="ECO:0000256" key="1">
    <source>
        <dbReference type="ARBA" id="ARBA00006432"/>
    </source>
</evidence>
<dbReference type="InterPro" id="IPR020845">
    <property type="entry name" value="AMP-binding_CS"/>
</dbReference>
<dbReference type="InterPro" id="IPR000873">
    <property type="entry name" value="AMP-dep_synth/lig_dom"/>
</dbReference>